<evidence type="ECO:0000259" key="6">
    <source>
        <dbReference type="PROSITE" id="PS51194"/>
    </source>
</evidence>
<keyword evidence="3" id="KW-0067">ATP-binding</keyword>
<dbReference type="EMBL" id="JBFMKM010000005">
    <property type="protein sequence ID" value="KAL1306263.1"/>
    <property type="molecule type" value="Genomic_DNA"/>
</dbReference>
<dbReference type="GeneID" id="95978052"/>
<reference evidence="7 8" key="1">
    <citation type="submission" date="2024-07" db="EMBL/GenBank/DDBJ databases">
        <title>Draft sequence of the Neodothiora populina.</title>
        <authorList>
            <person name="Drown D.D."/>
            <person name="Schuette U.S."/>
            <person name="Buechlein A.B."/>
            <person name="Rusch D.R."/>
            <person name="Winton L.W."/>
            <person name="Adams G.A."/>
        </authorList>
    </citation>
    <scope>NUCLEOTIDE SEQUENCE [LARGE SCALE GENOMIC DNA]</scope>
    <source>
        <strain evidence="7 8">CPC 39397</strain>
    </source>
</reference>
<dbReference type="InterPro" id="IPR000330">
    <property type="entry name" value="SNF2_N"/>
</dbReference>
<dbReference type="PANTHER" id="PTHR45626">
    <property type="entry name" value="TRANSCRIPTION TERMINATION FACTOR 2-RELATED"/>
    <property type="match status" value="1"/>
</dbReference>
<accession>A0ABR3PJT1</accession>
<evidence type="ECO:0000256" key="2">
    <source>
        <dbReference type="ARBA" id="ARBA00022801"/>
    </source>
</evidence>
<dbReference type="PROSITE" id="PS51192">
    <property type="entry name" value="HELICASE_ATP_BIND_1"/>
    <property type="match status" value="1"/>
</dbReference>
<dbReference type="InterPro" id="IPR050628">
    <property type="entry name" value="SNF2_RAD54_helicase_TF"/>
</dbReference>
<organism evidence="7 8">
    <name type="scientific">Neodothiora populina</name>
    <dbReference type="NCBI Taxonomy" id="2781224"/>
    <lineage>
        <taxon>Eukaryota</taxon>
        <taxon>Fungi</taxon>
        <taxon>Dikarya</taxon>
        <taxon>Ascomycota</taxon>
        <taxon>Pezizomycotina</taxon>
        <taxon>Dothideomycetes</taxon>
        <taxon>Dothideomycetidae</taxon>
        <taxon>Dothideales</taxon>
        <taxon>Dothioraceae</taxon>
        <taxon>Neodothiora</taxon>
    </lineage>
</organism>
<evidence type="ECO:0000313" key="8">
    <source>
        <dbReference type="Proteomes" id="UP001562354"/>
    </source>
</evidence>
<dbReference type="PROSITE" id="PS51194">
    <property type="entry name" value="HELICASE_CTER"/>
    <property type="match status" value="1"/>
</dbReference>
<dbReference type="Pfam" id="PF00271">
    <property type="entry name" value="Helicase_C"/>
    <property type="match status" value="1"/>
</dbReference>
<feature type="compositionally biased region" description="Basic residues" evidence="4">
    <location>
        <begin position="815"/>
        <end position="828"/>
    </location>
</feature>
<evidence type="ECO:0000256" key="1">
    <source>
        <dbReference type="ARBA" id="ARBA00022741"/>
    </source>
</evidence>
<feature type="compositionally biased region" description="Polar residues" evidence="4">
    <location>
        <begin position="221"/>
        <end position="240"/>
    </location>
</feature>
<dbReference type="InterPro" id="IPR038718">
    <property type="entry name" value="SNF2-like_sf"/>
</dbReference>
<feature type="region of interest" description="Disordered" evidence="4">
    <location>
        <begin position="1"/>
        <end position="386"/>
    </location>
</feature>
<evidence type="ECO:0000256" key="4">
    <source>
        <dbReference type="SAM" id="MobiDB-lite"/>
    </source>
</evidence>
<feature type="compositionally biased region" description="Acidic residues" evidence="4">
    <location>
        <begin position="849"/>
        <end position="863"/>
    </location>
</feature>
<dbReference type="SMART" id="SM00487">
    <property type="entry name" value="DEXDc"/>
    <property type="match status" value="1"/>
</dbReference>
<proteinExistence type="predicted"/>
<gene>
    <name evidence="7" type="ORF">AAFC00_004352</name>
</gene>
<feature type="domain" description="Helicase C-terminal" evidence="6">
    <location>
        <begin position="935"/>
        <end position="1096"/>
    </location>
</feature>
<dbReference type="InterPro" id="IPR014001">
    <property type="entry name" value="Helicase_ATP-bd"/>
</dbReference>
<evidence type="ECO:0000256" key="3">
    <source>
        <dbReference type="ARBA" id="ARBA00022840"/>
    </source>
</evidence>
<feature type="compositionally biased region" description="Polar residues" evidence="4">
    <location>
        <begin position="250"/>
        <end position="263"/>
    </location>
</feature>
<evidence type="ECO:0000259" key="5">
    <source>
        <dbReference type="PROSITE" id="PS51192"/>
    </source>
</evidence>
<dbReference type="RefSeq" id="XP_069202536.1">
    <property type="nucleotide sequence ID" value="XM_069343985.1"/>
</dbReference>
<dbReference type="CDD" id="cd18008">
    <property type="entry name" value="DEXDc_SHPRH-like"/>
    <property type="match status" value="1"/>
</dbReference>
<dbReference type="Gene3D" id="3.40.50.300">
    <property type="entry name" value="P-loop containing nucleotide triphosphate hydrolases"/>
    <property type="match status" value="2"/>
</dbReference>
<feature type="compositionally biased region" description="Basic and acidic residues" evidence="4">
    <location>
        <begin position="342"/>
        <end position="373"/>
    </location>
</feature>
<dbReference type="SUPFAM" id="SSF52540">
    <property type="entry name" value="P-loop containing nucleoside triphosphate hydrolases"/>
    <property type="match status" value="2"/>
</dbReference>
<feature type="compositionally biased region" description="Acidic residues" evidence="4">
    <location>
        <begin position="914"/>
        <end position="924"/>
    </location>
</feature>
<dbReference type="Proteomes" id="UP001562354">
    <property type="component" value="Unassembled WGS sequence"/>
</dbReference>
<dbReference type="SMART" id="SM00490">
    <property type="entry name" value="HELICc"/>
    <property type="match status" value="1"/>
</dbReference>
<feature type="compositionally biased region" description="Basic and acidic residues" evidence="4">
    <location>
        <begin position="1172"/>
        <end position="1182"/>
    </location>
</feature>
<name>A0ABR3PJT1_9PEZI</name>
<dbReference type="InterPro" id="IPR049730">
    <property type="entry name" value="SNF2/RAD54-like_C"/>
</dbReference>
<protein>
    <submittedName>
        <fullName evidence="7">Uncharacterized protein</fullName>
    </submittedName>
</protein>
<keyword evidence="1" id="KW-0547">Nucleotide-binding</keyword>
<keyword evidence="2" id="KW-0378">Hydrolase</keyword>
<dbReference type="PANTHER" id="PTHR45626:SF14">
    <property type="entry name" value="ATP-DEPENDENT DNA HELICASE (EUROFUNG)"/>
    <property type="match status" value="1"/>
</dbReference>
<feature type="domain" description="Helicase ATP-binding" evidence="5">
    <location>
        <begin position="414"/>
        <end position="605"/>
    </location>
</feature>
<dbReference type="InterPro" id="IPR001650">
    <property type="entry name" value="Helicase_C-like"/>
</dbReference>
<evidence type="ECO:0000313" key="7">
    <source>
        <dbReference type="EMBL" id="KAL1306263.1"/>
    </source>
</evidence>
<feature type="region of interest" description="Disordered" evidence="4">
    <location>
        <begin position="814"/>
        <end position="931"/>
    </location>
</feature>
<feature type="region of interest" description="Disordered" evidence="4">
    <location>
        <begin position="1105"/>
        <end position="1182"/>
    </location>
</feature>
<comment type="caution">
    <text evidence="7">The sequence shown here is derived from an EMBL/GenBank/DDBJ whole genome shotgun (WGS) entry which is preliminary data.</text>
</comment>
<keyword evidence="8" id="KW-1185">Reference proteome</keyword>
<feature type="compositionally biased region" description="Basic and acidic residues" evidence="4">
    <location>
        <begin position="1154"/>
        <end position="1164"/>
    </location>
</feature>
<dbReference type="Pfam" id="PF00176">
    <property type="entry name" value="SNF2-rel_dom"/>
    <property type="match status" value="1"/>
</dbReference>
<dbReference type="InterPro" id="IPR027417">
    <property type="entry name" value="P-loop_NTPase"/>
</dbReference>
<feature type="compositionally biased region" description="Acidic residues" evidence="4">
    <location>
        <begin position="374"/>
        <end position="386"/>
    </location>
</feature>
<dbReference type="CDD" id="cd18793">
    <property type="entry name" value="SF2_C_SNF"/>
    <property type="match status" value="1"/>
</dbReference>
<feature type="compositionally biased region" description="Basic and acidic residues" evidence="4">
    <location>
        <begin position="1"/>
        <end position="13"/>
    </location>
</feature>
<feature type="compositionally biased region" description="Low complexity" evidence="4">
    <location>
        <begin position="101"/>
        <end position="116"/>
    </location>
</feature>
<sequence>MSSTDTSRKERTPFRPLNSLHSIKQPDFGKSILSSSTKHQRGIPTENSQRSIGDDSSLFDSTDGSINFDIIPVIPPQYVSPRKDSSSDMAIQREPPKDKNASSSSTSSSQHSASSQRPAADALPNRASLQQTEFGKASPLRNPLRRDHPNVFNPNKGRNEHHRAAPAPAFRDPRSIIAAAPPSQPQFKRPGDKPRAHVSQQSSDPLFAPIRNPLYAPQPNPLRSSTSQHQAIRMPTNNAPKTIHAPPRPTFSSSVGPNTSFQPSGAPPASRKTIDLTSQDSDDDDRFDPNAALREDKFGSADAHAYVDASQTGENIKALLEGAFEDDEDKPKIRLRKRAKKQDKPSTEDKKMQSLEAKLKELELEAETKQEEEKPAEEDEDEEDGTVEGMKVKLLPHQVDGVAWMTDKEIGVRKKNGVLPRGGILADDMGLGKTIQSVTLILTNPRPALDAKPPPENPKQKMPIKDVGKGTLVVAPLALIKQWEAEIKDKVDKDHALRVLVHHGPSRTKSHAELKKYDVVITTYQILASEHAGSSDADGGAKLGCFGVHWYRVILDEAHSIKNRNAKSTKACYALKSWYRWCLTGTPMQNNLDELQSLIAFLKIKPYNNLGNWKEQITGPMKNGQGQIAIKRVQYFLKGFMKRRTKDILKQDGALNFGGNSKTGEQKGAGMRIVKRDVKTIICELDPRERDLYDQLQERAQSRLNDMMAGESNDYMGALVLLLRLRQACNHPQLISGSMAKDGDAVSVGRLIAAPISREGSNNDNDLDDLAGLIGGLTVETKVCDICSAKLTPEEASKGSPRCFDCEQLALNTHSQKKRSKKEKKKQKVKAEAVKKPAPRIRNRKVVLDSDDEDDEGEGDWLVDETQQKRPDLGRAGGTDDEDAEGGGESLGSIDSVDDSGITSTIASDSAVSESDDDSEDEGSSDPSMPLASTKVRRLLKILHTETPEHKTIVFSQFTSMLDIIEPHLKKASIKYVRYDGSMKNDAREAALESLRNHKATRVLLCSLKCGSLGLNLTAASRVVIVEPFWNPFVEEQAIDRVHRLNQTVDVKVFRLTVGNTVEERILELQEKKRELAKAAIEGGTAVGKLSMRDIMSLFGRNAEIPHVDDNDPQGKPVNYSMPKIARNNPDKRREASSSGGAPRQVGWSNGRLSYDRNDRRGGYERNSGGRIRNEDPVYGRR</sequence>
<dbReference type="Gene3D" id="3.40.50.10810">
    <property type="entry name" value="Tandem AAA-ATPase domain"/>
    <property type="match status" value="1"/>
</dbReference>